<dbReference type="Gene3D" id="3.40.190.290">
    <property type="match status" value="1"/>
</dbReference>
<keyword evidence="4" id="KW-0804">Transcription</keyword>
<evidence type="ECO:0000256" key="2">
    <source>
        <dbReference type="ARBA" id="ARBA00023015"/>
    </source>
</evidence>
<dbReference type="PROSITE" id="PS50931">
    <property type="entry name" value="HTH_LYSR"/>
    <property type="match status" value="1"/>
</dbReference>
<protein>
    <submittedName>
        <fullName evidence="6">DNA-binding transcriptional LysR family regulator</fullName>
    </submittedName>
</protein>
<dbReference type="SUPFAM" id="SSF53850">
    <property type="entry name" value="Periplasmic binding protein-like II"/>
    <property type="match status" value="1"/>
</dbReference>
<evidence type="ECO:0000313" key="6">
    <source>
        <dbReference type="EMBL" id="MDQ0152202.1"/>
    </source>
</evidence>
<dbReference type="InterPro" id="IPR036388">
    <property type="entry name" value="WH-like_DNA-bd_sf"/>
</dbReference>
<accession>A0AAE4AL80</accession>
<dbReference type="Gene3D" id="1.10.10.10">
    <property type="entry name" value="Winged helix-like DNA-binding domain superfamily/Winged helix DNA-binding domain"/>
    <property type="match status" value="1"/>
</dbReference>
<proteinExistence type="inferred from homology"/>
<feature type="domain" description="HTH lysR-type" evidence="5">
    <location>
        <begin position="1"/>
        <end position="57"/>
    </location>
</feature>
<dbReference type="InterPro" id="IPR036390">
    <property type="entry name" value="WH_DNA-bd_sf"/>
</dbReference>
<comment type="similarity">
    <text evidence="1">Belongs to the LysR transcriptional regulatory family.</text>
</comment>
<dbReference type="Proteomes" id="UP001241537">
    <property type="component" value="Unassembled WGS sequence"/>
</dbReference>
<evidence type="ECO:0000313" key="7">
    <source>
        <dbReference type="Proteomes" id="UP001241537"/>
    </source>
</evidence>
<dbReference type="AlphaFoldDB" id="A0AAE4AL80"/>
<dbReference type="GO" id="GO:0003677">
    <property type="term" value="F:DNA binding"/>
    <property type="evidence" value="ECO:0007669"/>
    <property type="project" value="UniProtKB-KW"/>
</dbReference>
<evidence type="ECO:0000259" key="5">
    <source>
        <dbReference type="PROSITE" id="PS50931"/>
    </source>
</evidence>
<gene>
    <name evidence="6" type="ORF">J2S20_000887</name>
</gene>
<keyword evidence="3 6" id="KW-0238">DNA-binding</keyword>
<dbReference type="Pfam" id="PF03466">
    <property type="entry name" value="LysR_substrate"/>
    <property type="match status" value="1"/>
</dbReference>
<keyword evidence="2" id="KW-0805">Transcription regulation</keyword>
<dbReference type="Pfam" id="PF00126">
    <property type="entry name" value="HTH_1"/>
    <property type="match status" value="1"/>
</dbReference>
<comment type="caution">
    <text evidence="6">The sequence shown here is derived from an EMBL/GenBank/DDBJ whole genome shotgun (WGS) entry which is preliminary data.</text>
</comment>
<dbReference type="EMBL" id="JAUSTO010000004">
    <property type="protein sequence ID" value="MDQ0152202.1"/>
    <property type="molecule type" value="Genomic_DNA"/>
</dbReference>
<dbReference type="PRINTS" id="PR00039">
    <property type="entry name" value="HTHLYSR"/>
</dbReference>
<evidence type="ECO:0000256" key="3">
    <source>
        <dbReference type="ARBA" id="ARBA00023125"/>
    </source>
</evidence>
<evidence type="ECO:0000256" key="4">
    <source>
        <dbReference type="ARBA" id="ARBA00023163"/>
    </source>
</evidence>
<dbReference type="InterPro" id="IPR000847">
    <property type="entry name" value="LysR_HTH_N"/>
</dbReference>
<name>A0AAE4AL80_9FIRM</name>
<dbReference type="PANTHER" id="PTHR30126">
    <property type="entry name" value="HTH-TYPE TRANSCRIPTIONAL REGULATOR"/>
    <property type="match status" value="1"/>
</dbReference>
<reference evidence="6" key="1">
    <citation type="submission" date="2023-07" db="EMBL/GenBank/DDBJ databases">
        <title>Genomic Encyclopedia of Type Strains, Phase IV (KMG-IV): sequencing the most valuable type-strain genomes for metagenomic binning, comparative biology and taxonomic classification.</title>
        <authorList>
            <person name="Goeker M."/>
        </authorList>
    </citation>
    <scope>NUCLEOTIDE SEQUENCE</scope>
    <source>
        <strain evidence="6">DSM 19659</strain>
    </source>
</reference>
<dbReference type="RefSeq" id="WP_307253636.1">
    <property type="nucleotide sequence ID" value="NZ_JAUSTO010000004.1"/>
</dbReference>
<dbReference type="InterPro" id="IPR005119">
    <property type="entry name" value="LysR_subst-bd"/>
</dbReference>
<dbReference type="CDD" id="cd05466">
    <property type="entry name" value="PBP2_LTTR_substrate"/>
    <property type="match status" value="1"/>
</dbReference>
<dbReference type="SUPFAM" id="SSF46785">
    <property type="entry name" value="Winged helix' DNA-binding domain"/>
    <property type="match status" value="1"/>
</dbReference>
<sequence>MNLKSIEYFLVVAEELKVTRAAERLHISQQALSSHIRRLEDEYGVALFERKPVFRLTVAGDQLVFYGRQFLNTEGNMRAAFSDISENARATLRVGISRLRAEVFFPLIWRFYHPHHENISIELIDGNSASMIEQLALGELDLYIGVDIPRNVNQKAIALSTERMQCGFTETLLKTCYPLSWMELLEDFSKNGVDLRKISRLPFIALRQSNRLRTTVDSALPGDLKLRYIFECNQQELIYQLARAGDGAGLISPVMLYQHHRDEDAAGHDFRVFPLSETIPANICSLVYRSDHMLPAYARDFIQDSCMVFRSYTRTVEKRFQLKKQV</sequence>
<organism evidence="6 7">
    <name type="scientific">Moryella indoligenes</name>
    <dbReference type="NCBI Taxonomy" id="371674"/>
    <lineage>
        <taxon>Bacteria</taxon>
        <taxon>Bacillati</taxon>
        <taxon>Bacillota</taxon>
        <taxon>Clostridia</taxon>
        <taxon>Lachnospirales</taxon>
        <taxon>Lachnospiraceae</taxon>
        <taxon>Moryella</taxon>
    </lineage>
</organism>
<keyword evidence="7" id="KW-1185">Reference proteome</keyword>
<evidence type="ECO:0000256" key="1">
    <source>
        <dbReference type="ARBA" id="ARBA00009437"/>
    </source>
</evidence>
<dbReference type="GO" id="GO:0003700">
    <property type="term" value="F:DNA-binding transcription factor activity"/>
    <property type="evidence" value="ECO:0007669"/>
    <property type="project" value="InterPro"/>
</dbReference>